<gene>
    <name evidence="1" type="ORF">AULFYP135_02174</name>
</gene>
<accession>A0A6N2V124</accession>
<dbReference type="SUPFAM" id="SSF51998">
    <property type="entry name" value="PFL-like glycyl radical enzymes"/>
    <property type="match status" value="1"/>
</dbReference>
<dbReference type="Gene3D" id="3.20.70.20">
    <property type="match status" value="1"/>
</dbReference>
<dbReference type="InterPro" id="IPR016905">
    <property type="entry name" value="Glycyl_radical_YjjI-like"/>
</dbReference>
<reference evidence="1" key="1">
    <citation type="submission" date="2019-11" db="EMBL/GenBank/DDBJ databases">
        <authorList>
            <person name="Feng L."/>
        </authorList>
    </citation>
    <scope>NUCLEOTIDE SEQUENCE</scope>
    <source>
        <strain evidence="1">AundefinedLFYP135</strain>
    </source>
</reference>
<organism evidence="1">
    <name type="scientific">uncultured Anaerotruncus sp</name>
    <dbReference type="NCBI Taxonomy" id="905011"/>
    <lineage>
        <taxon>Bacteria</taxon>
        <taxon>Bacillati</taxon>
        <taxon>Bacillota</taxon>
        <taxon>Clostridia</taxon>
        <taxon>Eubacteriales</taxon>
        <taxon>Oscillospiraceae</taxon>
        <taxon>Anaerotruncus</taxon>
        <taxon>environmental samples</taxon>
    </lineage>
</organism>
<dbReference type="EMBL" id="CACRSL010000005">
    <property type="protein sequence ID" value="VYT23287.1"/>
    <property type="molecule type" value="Genomic_DNA"/>
</dbReference>
<dbReference type="Pfam" id="PF11230">
    <property type="entry name" value="YjjI-like"/>
    <property type="match status" value="1"/>
</dbReference>
<evidence type="ECO:0008006" key="2">
    <source>
        <dbReference type="Google" id="ProtNLM"/>
    </source>
</evidence>
<evidence type="ECO:0000313" key="1">
    <source>
        <dbReference type="EMBL" id="VYT23287.1"/>
    </source>
</evidence>
<protein>
    <recommendedName>
        <fullName evidence="2">Glycine radical enzyme, YjjI family</fullName>
    </recommendedName>
</protein>
<dbReference type="AlphaFoldDB" id="A0A6N2V124"/>
<dbReference type="NCBIfam" id="TIGR04040">
    <property type="entry name" value="glycyl_YjjI"/>
    <property type="match status" value="1"/>
</dbReference>
<dbReference type="PIRSF" id="PIRSF028991">
    <property type="entry name" value="Glycl_rad_HI0521_prd"/>
    <property type="match status" value="1"/>
</dbReference>
<sequence length="504" mass="56268">MDQLQQKQEEILGILRDPTLTHEQTVMTLAKAAENLLATPGAPEEYYKLKEAGIICDLFEGNAPYSPRYILPDYEKFFREGSQFLRLAPPTTLLEAITNLLILYHHVPSVTHFPVYIGRIDRLLEPFIEDEASAKPLIKHFLMQIDRTVTDSFCHGDIGPEATRAGRIILECERELQDSTPNITLLYDPKITPDDFALQCVEAALDCAKPSFANHRMFLSEFGEDYGIASCYNGLPVGGGAYTLTRLVLGKLAETAASREDFFQRALPHAVDVMCRFMDAKIKFLVEETPFFSANFLVKEGLIRRERFNGLFGMVGMNECVNTLMALEGKPDRFGHSEAADALGVEIMEAIDALVKAHKNPYCEFWNGSFILHAQVGIAQDQGVSPGTRIAIGEEIPLYDHLRQAGLFHKYFPSGTGDIFPFDATSARNPAAVLDVIKGAFQVGIRYFSTYSSDSDVIRITGYLVKKSDIEKLEQNQQVVNDTVFLGMGAKHNGHILDRKVRSL</sequence>
<name>A0A6N2V124_9FIRM</name>
<proteinExistence type="predicted"/>